<dbReference type="RefSeq" id="WP_317489877.1">
    <property type="nucleotide sequence ID" value="NZ_CP136051.1"/>
</dbReference>
<name>A0ABZ0IU21_9BACT</name>
<evidence type="ECO:0000313" key="1">
    <source>
        <dbReference type="EMBL" id="WOK07191.1"/>
    </source>
</evidence>
<accession>A0ABZ0IU21</accession>
<proteinExistence type="predicted"/>
<evidence type="ECO:0000313" key="2">
    <source>
        <dbReference type="Proteomes" id="UP001302349"/>
    </source>
</evidence>
<gene>
    <name evidence="1" type="ORF">RT717_00970</name>
</gene>
<keyword evidence="2" id="KW-1185">Reference proteome</keyword>
<dbReference type="EMBL" id="CP136051">
    <property type="protein sequence ID" value="WOK07191.1"/>
    <property type="molecule type" value="Genomic_DNA"/>
</dbReference>
<dbReference type="InterPro" id="IPR045738">
    <property type="entry name" value="DUF6088"/>
</dbReference>
<reference evidence="1 2" key="1">
    <citation type="journal article" date="2023" name="Microbiol. Resour. Announc.">
        <title>Complete Genome Sequence of Imperialibacter roseus strain P4T.</title>
        <authorList>
            <person name="Tizabi D.R."/>
            <person name="Bachvaroff T."/>
            <person name="Hill R.T."/>
        </authorList>
    </citation>
    <scope>NUCLEOTIDE SEQUENCE [LARGE SCALE GENOMIC DNA]</scope>
    <source>
        <strain evidence="1 2">P4T</strain>
    </source>
</reference>
<sequence>MPTAASLVRKQIDRLDPGSVFGYTEFSSKDIDQNALAMTLSRLSNEGVIVRLAKGKYYKPEESRFGRLRPRESAVVEAMTTRNGKKFGYLTGLSVYNRLGLTSQVSNVLEIATSKQLPSRDIEGYKIKYQIRNLPFKEMDIPLLQLLDAVKDIKRIPDASPNDVLKVLMKRVSDLSEKEQSRMVSLTSYYNPATRALVGAILEQIGSGVSLESISASLNGLTRYNIGIDVQLLPTKANWSIV</sequence>
<organism evidence="1 2">
    <name type="scientific">Imperialibacter roseus</name>
    <dbReference type="NCBI Taxonomy" id="1324217"/>
    <lineage>
        <taxon>Bacteria</taxon>
        <taxon>Pseudomonadati</taxon>
        <taxon>Bacteroidota</taxon>
        <taxon>Cytophagia</taxon>
        <taxon>Cytophagales</taxon>
        <taxon>Flammeovirgaceae</taxon>
        <taxon>Imperialibacter</taxon>
    </lineage>
</organism>
<dbReference type="Proteomes" id="UP001302349">
    <property type="component" value="Chromosome"/>
</dbReference>
<dbReference type="Pfam" id="PF19570">
    <property type="entry name" value="DUF6088"/>
    <property type="match status" value="1"/>
</dbReference>
<protein>
    <submittedName>
        <fullName evidence="1">DUF6088 family protein</fullName>
    </submittedName>
</protein>